<dbReference type="InterPro" id="IPR036873">
    <property type="entry name" value="Rhodanese-like_dom_sf"/>
</dbReference>
<keyword evidence="5" id="KW-1185">Reference proteome</keyword>
<dbReference type="SMART" id="SM00450">
    <property type="entry name" value="RHOD"/>
    <property type="match status" value="2"/>
</dbReference>
<name>A0ABS2N8U9_9BACI</name>
<feature type="domain" description="Rhodanese" evidence="3">
    <location>
        <begin position="164"/>
        <end position="273"/>
    </location>
</feature>
<dbReference type="InterPro" id="IPR001307">
    <property type="entry name" value="Thiosulphate_STrfase_CS"/>
</dbReference>
<reference evidence="4 5" key="1">
    <citation type="submission" date="2021-01" db="EMBL/GenBank/DDBJ databases">
        <title>Genomic Encyclopedia of Type Strains, Phase IV (KMG-IV): sequencing the most valuable type-strain genomes for metagenomic binning, comparative biology and taxonomic classification.</title>
        <authorList>
            <person name="Goeker M."/>
        </authorList>
    </citation>
    <scope>NUCLEOTIDE SEQUENCE [LARGE SCALE GENOMIC DNA]</scope>
    <source>
        <strain evidence="4 5">DSM 24834</strain>
    </source>
</reference>
<comment type="caution">
    <text evidence="4">The sequence shown here is derived from an EMBL/GenBank/DDBJ whole genome shotgun (WGS) entry which is preliminary data.</text>
</comment>
<proteinExistence type="predicted"/>
<dbReference type="CDD" id="cd01448">
    <property type="entry name" value="TST_Repeat_1"/>
    <property type="match status" value="1"/>
</dbReference>
<dbReference type="CDD" id="cd01449">
    <property type="entry name" value="TST_Repeat_2"/>
    <property type="match status" value="1"/>
</dbReference>
<evidence type="ECO:0000256" key="2">
    <source>
        <dbReference type="ARBA" id="ARBA00022737"/>
    </source>
</evidence>
<dbReference type="PANTHER" id="PTHR11364">
    <property type="entry name" value="THIOSULFATE SULFERTANSFERASE"/>
    <property type="match status" value="1"/>
</dbReference>
<dbReference type="Gene3D" id="3.40.250.10">
    <property type="entry name" value="Rhodanese-like domain"/>
    <property type="match status" value="2"/>
</dbReference>
<dbReference type="PROSITE" id="PS50206">
    <property type="entry name" value="RHODANESE_3"/>
    <property type="match status" value="2"/>
</dbReference>
<dbReference type="EMBL" id="JAFBDZ010000001">
    <property type="protein sequence ID" value="MBM7584281.1"/>
    <property type="molecule type" value="Genomic_DNA"/>
</dbReference>
<evidence type="ECO:0000313" key="4">
    <source>
        <dbReference type="EMBL" id="MBM7584281.1"/>
    </source>
</evidence>
<dbReference type="EC" id="2.8.1.2" evidence="4"/>
<dbReference type="PROSITE" id="PS00380">
    <property type="entry name" value="RHODANESE_1"/>
    <property type="match status" value="1"/>
</dbReference>
<dbReference type="GO" id="GO:0016784">
    <property type="term" value="F:3-mercaptopyruvate sulfurtransferase activity"/>
    <property type="evidence" value="ECO:0007669"/>
    <property type="project" value="UniProtKB-EC"/>
</dbReference>
<feature type="domain" description="Rhodanese" evidence="3">
    <location>
        <begin position="14"/>
        <end position="133"/>
    </location>
</feature>
<dbReference type="PANTHER" id="PTHR11364:SF27">
    <property type="entry name" value="SULFURTRANSFERASE"/>
    <property type="match status" value="1"/>
</dbReference>
<keyword evidence="2" id="KW-0677">Repeat</keyword>
<dbReference type="EC" id="2.8.1.1" evidence="4"/>
<evidence type="ECO:0000313" key="5">
    <source>
        <dbReference type="Proteomes" id="UP001646157"/>
    </source>
</evidence>
<sequence>MNFVSVQWLSERYQNDNVRVIDCRFSLQNPKVGHGAYLRDHIPGAVYFNLDKDLSSEISNHGGRHPLPDLAQFIRKIEKAGINQDTAVVAYDDKEGAFASRLWWLMKYIGHKKVFILDGGYQAWKRFDQPTDALKPAYHSSVYTPHIQTEMVVTMEDVKEFIRNEKAGTLIDSRATERYLGKEEPIDRIPGHIPTAQNIVWTEGFKDSHWKSASEQKKRFKDLDENSPIIVYCGSGVTAIPNYIALKEAGFTDVKLYAGSYSDWVSYEENEVRKGNK</sequence>
<dbReference type="RefSeq" id="WP_205168453.1">
    <property type="nucleotide sequence ID" value="NZ_JAFBDZ010000001.1"/>
</dbReference>
<dbReference type="InterPro" id="IPR045078">
    <property type="entry name" value="TST/MPST-like"/>
</dbReference>
<dbReference type="InterPro" id="IPR001763">
    <property type="entry name" value="Rhodanese-like_dom"/>
</dbReference>
<dbReference type="Proteomes" id="UP001646157">
    <property type="component" value="Unassembled WGS sequence"/>
</dbReference>
<dbReference type="GO" id="GO:0004792">
    <property type="term" value="F:thiosulfate-cyanide sulfurtransferase activity"/>
    <property type="evidence" value="ECO:0007669"/>
    <property type="project" value="UniProtKB-EC"/>
</dbReference>
<protein>
    <submittedName>
        <fullName evidence="4">Thiosulfate/3-mercaptopyruvate sulfurtransferase</fullName>
        <ecNumber evidence="4">2.8.1.1</ecNumber>
        <ecNumber evidence="4">2.8.1.2</ecNumber>
    </submittedName>
</protein>
<evidence type="ECO:0000259" key="3">
    <source>
        <dbReference type="PROSITE" id="PS50206"/>
    </source>
</evidence>
<keyword evidence="1 4" id="KW-0808">Transferase</keyword>
<dbReference type="Pfam" id="PF00581">
    <property type="entry name" value="Rhodanese"/>
    <property type="match status" value="2"/>
</dbReference>
<accession>A0ABS2N8U9</accession>
<gene>
    <name evidence="4" type="ORF">JOC86_000818</name>
</gene>
<evidence type="ECO:0000256" key="1">
    <source>
        <dbReference type="ARBA" id="ARBA00022679"/>
    </source>
</evidence>
<organism evidence="4 5">
    <name type="scientific">Rossellomorea pakistanensis</name>
    <dbReference type="NCBI Taxonomy" id="992288"/>
    <lineage>
        <taxon>Bacteria</taxon>
        <taxon>Bacillati</taxon>
        <taxon>Bacillota</taxon>
        <taxon>Bacilli</taxon>
        <taxon>Bacillales</taxon>
        <taxon>Bacillaceae</taxon>
        <taxon>Rossellomorea</taxon>
    </lineage>
</organism>
<dbReference type="SUPFAM" id="SSF52821">
    <property type="entry name" value="Rhodanese/Cell cycle control phosphatase"/>
    <property type="match status" value="2"/>
</dbReference>